<dbReference type="CDD" id="cd02209">
    <property type="entry name" value="cupin_XRE_C"/>
    <property type="match status" value="1"/>
</dbReference>
<protein>
    <submittedName>
        <fullName evidence="3">Helix-turn-helix domain-containing protein</fullName>
    </submittedName>
</protein>
<dbReference type="InterPro" id="IPR010982">
    <property type="entry name" value="Lambda_DNA-bd_dom_sf"/>
</dbReference>
<dbReference type="SUPFAM" id="SSF51182">
    <property type="entry name" value="RmlC-like cupins"/>
    <property type="match status" value="1"/>
</dbReference>
<dbReference type="SUPFAM" id="SSF47413">
    <property type="entry name" value="lambda repressor-like DNA-binding domains"/>
    <property type="match status" value="1"/>
</dbReference>
<feature type="domain" description="HTH cro/C1-type" evidence="2">
    <location>
        <begin position="22"/>
        <end position="76"/>
    </location>
</feature>
<sequence>MKDDLAQSRADRDAALVVAERLRRLRKANGLSLRQLADATGTSASFLSQLERGLTGASTSTLIRIANCYGTSISELFADVDTPGERVMRANQRPMLPEMNGQRKSLISRRPLTHFETYISEFEPGASSGDELYSHGDSLEMLLVIQGHIRLQLGDQTYELFKGDNIEYSSAVPHRVVNIGADLAEVIYIISPPTSTATYLDAFKSTGRERMRRPADTPPD</sequence>
<dbReference type="InterPro" id="IPR011051">
    <property type="entry name" value="RmlC_Cupin_sf"/>
</dbReference>
<dbReference type="PROSITE" id="PS50943">
    <property type="entry name" value="HTH_CROC1"/>
    <property type="match status" value="1"/>
</dbReference>
<dbReference type="InterPro" id="IPR014710">
    <property type="entry name" value="RmlC-like_jellyroll"/>
</dbReference>
<dbReference type="CDD" id="cd00093">
    <property type="entry name" value="HTH_XRE"/>
    <property type="match status" value="1"/>
</dbReference>
<dbReference type="Gene3D" id="2.60.120.10">
    <property type="entry name" value="Jelly Rolls"/>
    <property type="match status" value="1"/>
</dbReference>
<dbReference type="InterPro" id="IPR001387">
    <property type="entry name" value="Cro/C1-type_HTH"/>
</dbReference>
<evidence type="ECO:0000313" key="3">
    <source>
        <dbReference type="EMBL" id="MFD1880608.1"/>
    </source>
</evidence>
<dbReference type="EMBL" id="JBHUEN010000006">
    <property type="protein sequence ID" value="MFD1880608.1"/>
    <property type="molecule type" value="Genomic_DNA"/>
</dbReference>
<dbReference type="Gene3D" id="1.10.260.40">
    <property type="entry name" value="lambda repressor-like DNA-binding domains"/>
    <property type="match status" value="1"/>
</dbReference>
<evidence type="ECO:0000259" key="2">
    <source>
        <dbReference type="PROSITE" id="PS50943"/>
    </source>
</evidence>
<comment type="caution">
    <text evidence="3">The sequence shown here is derived from an EMBL/GenBank/DDBJ whole genome shotgun (WGS) entry which is preliminary data.</text>
</comment>
<name>A0ABW4R4N0_9RHOB</name>
<gene>
    <name evidence="3" type="ORF">ACFSCT_02625</name>
</gene>
<dbReference type="Proteomes" id="UP001597213">
    <property type="component" value="Unassembled WGS sequence"/>
</dbReference>
<organism evidence="3 4">
    <name type="scientific">Paracoccus pacificus</name>
    <dbReference type="NCBI Taxonomy" id="1463598"/>
    <lineage>
        <taxon>Bacteria</taxon>
        <taxon>Pseudomonadati</taxon>
        <taxon>Pseudomonadota</taxon>
        <taxon>Alphaproteobacteria</taxon>
        <taxon>Rhodobacterales</taxon>
        <taxon>Paracoccaceae</taxon>
        <taxon>Paracoccus</taxon>
    </lineage>
</organism>
<keyword evidence="1" id="KW-0238">DNA-binding</keyword>
<dbReference type="PANTHER" id="PTHR46797">
    <property type="entry name" value="HTH-TYPE TRANSCRIPTIONAL REGULATOR"/>
    <property type="match status" value="1"/>
</dbReference>
<dbReference type="Pfam" id="PF07883">
    <property type="entry name" value="Cupin_2"/>
    <property type="match status" value="1"/>
</dbReference>
<dbReference type="InterPro" id="IPR050807">
    <property type="entry name" value="TransReg_Diox_bact_type"/>
</dbReference>
<dbReference type="RefSeq" id="WP_379139920.1">
    <property type="nucleotide sequence ID" value="NZ_JBHUEN010000006.1"/>
</dbReference>
<evidence type="ECO:0000313" key="4">
    <source>
        <dbReference type="Proteomes" id="UP001597213"/>
    </source>
</evidence>
<dbReference type="SMART" id="SM00530">
    <property type="entry name" value="HTH_XRE"/>
    <property type="match status" value="1"/>
</dbReference>
<dbReference type="PANTHER" id="PTHR46797:SF1">
    <property type="entry name" value="METHYLPHOSPHONATE SYNTHASE"/>
    <property type="match status" value="1"/>
</dbReference>
<accession>A0ABW4R4N0</accession>
<evidence type="ECO:0000256" key="1">
    <source>
        <dbReference type="ARBA" id="ARBA00023125"/>
    </source>
</evidence>
<dbReference type="Pfam" id="PF01381">
    <property type="entry name" value="HTH_3"/>
    <property type="match status" value="1"/>
</dbReference>
<reference evidence="4" key="1">
    <citation type="journal article" date="2019" name="Int. J. Syst. Evol. Microbiol.">
        <title>The Global Catalogue of Microorganisms (GCM) 10K type strain sequencing project: providing services to taxonomists for standard genome sequencing and annotation.</title>
        <authorList>
            <consortium name="The Broad Institute Genomics Platform"/>
            <consortium name="The Broad Institute Genome Sequencing Center for Infectious Disease"/>
            <person name="Wu L."/>
            <person name="Ma J."/>
        </authorList>
    </citation>
    <scope>NUCLEOTIDE SEQUENCE [LARGE SCALE GENOMIC DNA]</scope>
    <source>
        <strain evidence="4">CCUG 56029</strain>
    </source>
</reference>
<keyword evidence="4" id="KW-1185">Reference proteome</keyword>
<dbReference type="InterPro" id="IPR013096">
    <property type="entry name" value="Cupin_2"/>
</dbReference>
<proteinExistence type="predicted"/>